<evidence type="ECO:0000256" key="1">
    <source>
        <dbReference type="SAM" id="MobiDB-lite"/>
    </source>
</evidence>
<dbReference type="AlphaFoldDB" id="A0AAJ0MS18"/>
<accession>A0AAJ0MS18</accession>
<sequence length="218" mass="24352">MTEQPTAVWECSLQFCLFVPTGGRPSDETGRHVFQKRSPNRQSVRHPPTIDRQALQLSDSARSPSDDRSHFLVRSTALRCLALPGVTPAEAPDHLHARVSQESGMRPMHFETGRRCRISNPNRDGHGSQSTIPKPRRTRSKNGPVIFKLTPHTASYAIIAAGLHRRRTPRLRLATQCGTQGLSYSGAVNISLAKLCPLASLSYRRTFGHADWWRATRQ</sequence>
<reference evidence="2 3" key="1">
    <citation type="journal article" date="2023" name="Mol. Phylogenet. Evol.">
        <title>Genome-scale phylogeny and comparative genomics of the fungal order Sordariales.</title>
        <authorList>
            <person name="Hensen N."/>
            <person name="Bonometti L."/>
            <person name="Westerberg I."/>
            <person name="Brannstrom I.O."/>
            <person name="Guillou S."/>
            <person name="Cros-Aarteil S."/>
            <person name="Calhoun S."/>
            <person name="Haridas S."/>
            <person name="Kuo A."/>
            <person name="Mondo S."/>
            <person name="Pangilinan J."/>
            <person name="Riley R."/>
            <person name="LaButti K."/>
            <person name="Andreopoulos B."/>
            <person name="Lipzen A."/>
            <person name="Chen C."/>
            <person name="Yan M."/>
            <person name="Daum C."/>
            <person name="Ng V."/>
            <person name="Clum A."/>
            <person name="Steindorff A."/>
            <person name="Ohm R.A."/>
            <person name="Martin F."/>
            <person name="Silar P."/>
            <person name="Natvig D.O."/>
            <person name="Lalanne C."/>
            <person name="Gautier V."/>
            <person name="Ament-Velasquez S.L."/>
            <person name="Kruys A."/>
            <person name="Hutchinson M.I."/>
            <person name="Powell A.J."/>
            <person name="Barry K."/>
            <person name="Miller A.N."/>
            <person name="Grigoriev I.V."/>
            <person name="Debuchy R."/>
            <person name="Gladieux P."/>
            <person name="Hiltunen Thoren M."/>
            <person name="Johannesson H."/>
        </authorList>
    </citation>
    <scope>NUCLEOTIDE SEQUENCE [LARGE SCALE GENOMIC DNA]</scope>
    <source>
        <strain evidence="2 3">FGSC 10403</strain>
    </source>
</reference>
<gene>
    <name evidence="2" type="ORF">B0T23DRAFT_154993</name>
</gene>
<protein>
    <submittedName>
        <fullName evidence="2">Uncharacterized protein</fullName>
    </submittedName>
</protein>
<dbReference type="EMBL" id="JAULSX010000004">
    <property type="protein sequence ID" value="KAK3493055.1"/>
    <property type="molecule type" value="Genomic_DNA"/>
</dbReference>
<dbReference type="GeneID" id="87870236"/>
<dbReference type="Proteomes" id="UP001285908">
    <property type="component" value="Unassembled WGS sequence"/>
</dbReference>
<organism evidence="2 3">
    <name type="scientific">Neurospora hispaniola</name>
    <dbReference type="NCBI Taxonomy" id="588809"/>
    <lineage>
        <taxon>Eukaryota</taxon>
        <taxon>Fungi</taxon>
        <taxon>Dikarya</taxon>
        <taxon>Ascomycota</taxon>
        <taxon>Pezizomycotina</taxon>
        <taxon>Sordariomycetes</taxon>
        <taxon>Sordariomycetidae</taxon>
        <taxon>Sordariales</taxon>
        <taxon>Sordariaceae</taxon>
        <taxon>Neurospora</taxon>
    </lineage>
</organism>
<comment type="caution">
    <text evidence="2">The sequence shown here is derived from an EMBL/GenBank/DDBJ whole genome shotgun (WGS) entry which is preliminary data.</text>
</comment>
<dbReference type="RefSeq" id="XP_062693513.1">
    <property type="nucleotide sequence ID" value="XM_062832614.1"/>
</dbReference>
<evidence type="ECO:0000313" key="2">
    <source>
        <dbReference type="EMBL" id="KAK3493055.1"/>
    </source>
</evidence>
<proteinExistence type="predicted"/>
<feature type="region of interest" description="Disordered" evidence="1">
    <location>
        <begin position="26"/>
        <end position="68"/>
    </location>
</feature>
<keyword evidence="3" id="KW-1185">Reference proteome</keyword>
<evidence type="ECO:0000313" key="3">
    <source>
        <dbReference type="Proteomes" id="UP001285908"/>
    </source>
</evidence>
<feature type="region of interest" description="Disordered" evidence="1">
    <location>
        <begin position="98"/>
        <end position="143"/>
    </location>
</feature>
<feature type="compositionally biased region" description="Polar residues" evidence="1">
    <location>
        <begin position="119"/>
        <end position="132"/>
    </location>
</feature>
<name>A0AAJ0MS18_9PEZI</name>